<dbReference type="PANTHER" id="PTHR34822:SF1">
    <property type="entry name" value="GRPB FAMILY PROTEIN"/>
    <property type="match status" value="1"/>
</dbReference>
<proteinExistence type="predicted"/>
<comment type="caution">
    <text evidence="1">The sequence shown here is derived from an EMBL/GenBank/DDBJ whole genome shotgun (WGS) entry which is preliminary data.</text>
</comment>
<reference evidence="2" key="1">
    <citation type="journal article" date="2019" name="Int. J. Syst. Evol. Microbiol.">
        <title>The Global Catalogue of Microorganisms (GCM) 10K type strain sequencing project: providing services to taxonomists for standard genome sequencing and annotation.</title>
        <authorList>
            <consortium name="The Broad Institute Genomics Platform"/>
            <consortium name="The Broad Institute Genome Sequencing Center for Infectious Disease"/>
            <person name="Wu L."/>
            <person name="Ma J."/>
        </authorList>
    </citation>
    <scope>NUCLEOTIDE SEQUENCE [LARGE SCALE GENOMIC DNA]</scope>
    <source>
        <strain evidence="2">CGMCC 4.7241</strain>
    </source>
</reference>
<dbReference type="Pfam" id="PF04229">
    <property type="entry name" value="GrpB"/>
    <property type="match status" value="1"/>
</dbReference>
<sequence>MPFPDELVHDVKVHDYDPTWPAEFAKLAAELQATLGPLALAIEHIGSTSVPGLAAKDCIDITVLVASVDEPLLTERLTAAGYRLRPESWNRAEEANGVAYPKLVFAPPVGARSHNVHVRERSPAARTALLFRDFLRADDVARDGWGGFKQRLAQSVPDLYDYGQIKAPAWTVLMGAAERWAAETNWEAFR</sequence>
<dbReference type="PANTHER" id="PTHR34822">
    <property type="entry name" value="GRPB DOMAIN PROTEIN (AFU_ORTHOLOGUE AFUA_1G01530)"/>
    <property type="match status" value="1"/>
</dbReference>
<evidence type="ECO:0000313" key="1">
    <source>
        <dbReference type="EMBL" id="MFC3766977.1"/>
    </source>
</evidence>
<organism evidence="1 2">
    <name type="scientific">Tenggerimyces flavus</name>
    <dbReference type="NCBI Taxonomy" id="1708749"/>
    <lineage>
        <taxon>Bacteria</taxon>
        <taxon>Bacillati</taxon>
        <taxon>Actinomycetota</taxon>
        <taxon>Actinomycetes</taxon>
        <taxon>Propionibacteriales</taxon>
        <taxon>Nocardioidaceae</taxon>
        <taxon>Tenggerimyces</taxon>
    </lineage>
</organism>
<name>A0ABV7YRH0_9ACTN</name>
<gene>
    <name evidence="1" type="ORF">ACFOUW_39545</name>
</gene>
<dbReference type="Gene3D" id="3.30.460.10">
    <property type="entry name" value="Beta Polymerase, domain 2"/>
    <property type="match status" value="1"/>
</dbReference>
<evidence type="ECO:0000313" key="2">
    <source>
        <dbReference type="Proteomes" id="UP001595699"/>
    </source>
</evidence>
<dbReference type="Proteomes" id="UP001595699">
    <property type="component" value="Unassembled WGS sequence"/>
</dbReference>
<keyword evidence="2" id="KW-1185">Reference proteome</keyword>
<protein>
    <submittedName>
        <fullName evidence="1">GrpB family protein</fullName>
    </submittedName>
</protein>
<dbReference type="RefSeq" id="WP_205115801.1">
    <property type="nucleotide sequence ID" value="NZ_JAFBCM010000001.1"/>
</dbReference>
<dbReference type="InterPro" id="IPR043519">
    <property type="entry name" value="NT_sf"/>
</dbReference>
<dbReference type="SUPFAM" id="SSF81301">
    <property type="entry name" value="Nucleotidyltransferase"/>
    <property type="match status" value="1"/>
</dbReference>
<accession>A0ABV7YRH0</accession>
<dbReference type="InterPro" id="IPR007344">
    <property type="entry name" value="GrpB/CoaE"/>
</dbReference>
<dbReference type="EMBL" id="JBHRZH010000062">
    <property type="protein sequence ID" value="MFC3766977.1"/>
    <property type="molecule type" value="Genomic_DNA"/>
</dbReference>